<dbReference type="RefSeq" id="WP_058937805.1">
    <property type="nucleotide sequence ID" value="NZ_LLYW01000002.1"/>
</dbReference>
<evidence type="ECO:0008006" key="4">
    <source>
        <dbReference type="Google" id="ProtNLM"/>
    </source>
</evidence>
<dbReference type="OrthoDB" id="98916at2157"/>
<dbReference type="STRING" id="227598.APY94_00630"/>
<keyword evidence="3" id="KW-1185">Reference proteome</keyword>
<name>A0A124EBN6_9EURY</name>
<keyword evidence="1" id="KW-0812">Transmembrane</keyword>
<dbReference type="AlphaFoldDB" id="A0A124EBN6"/>
<sequence length="221" mass="24742">MRKLVLFALAWFVFVMWGPPLAVGAISKILLGSWKSQNTFQYIIRTWAITLVGVIALAFILRWLDVDVKTLLMGKFGRKEFFLATGVVLLFLSVEIAYFGGSYSPQLLRAFHYHLSRAQGNVPLAMIATLTEYFYYLFEIVAVNALYIGTIKFAGEANGVLAPVVFWGFAHVLNVITGMPPVQTLLLGVYMAMLALLTYSLARKTESLKVPIFTWLVSMVL</sequence>
<feature type="transmembrane region" description="Helical" evidence="1">
    <location>
        <begin position="81"/>
        <end position="101"/>
    </location>
</feature>
<reference evidence="2 3" key="1">
    <citation type="submission" date="2015-10" db="EMBL/GenBank/DDBJ databases">
        <title>Draft genome sequence of Thermococcus celericrescens strain DSM 17994.</title>
        <authorList>
            <person name="Hong S.-J."/>
            <person name="Park C.-E."/>
            <person name="Shin J.-H."/>
        </authorList>
    </citation>
    <scope>NUCLEOTIDE SEQUENCE [LARGE SCALE GENOMIC DNA]</scope>
    <source>
        <strain evidence="2 3">DSM 17994</strain>
    </source>
</reference>
<dbReference type="EMBL" id="LLYW01000002">
    <property type="protein sequence ID" value="KUH34720.1"/>
    <property type="molecule type" value="Genomic_DNA"/>
</dbReference>
<proteinExistence type="predicted"/>
<organism evidence="2 3">
    <name type="scientific">Thermococcus celericrescens</name>
    <dbReference type="NCBI Taxonomy" id="227598"/>
    <lineage>
        <taxon>Archaea</taxon>
        <taxon>Methanobacteriati</taxon>
        <taxon>Methanobacteriota</taxon>
        <taxon>Thermococci</taxon>
        <taxon>Thermococcales</taxon>
        <taxon>Thermococcaceae</taxon>
        <taxon>Thermococcus</taxon>
    </lineage>
</organism>
<feature type="transmembrane region" description="Helical" evidence="1">
    <location>
        <begin position="160"/>
        <end position="179"/>
    </location>
</feature>
<comment type="caution">
    <text evidence="2">The sequence shown here is derived from an EMBL/GenBank/DDBJ whole genome shotgun (WGS) entry which is preliminary data.</text>
</comment>
<accession>A0A124EBN6</accession>
<gene>
    <name evidence="2" type="ORF">APY94_00630</name>
</gene>
<evidence type="ECO:0000313" key="3">
    <source>
        <dbReference type="Proteomes" id="UP000053462"/>
    </source>
</evidence>
<protein>
    <recommendedName>
        <fullName evidence="4">CAAX protease</fullName>
    </recommendedName>
</protein>
<keyword evidence="1" id="KW-0472">Membrane</keyword>
<keyword evidence="1" id="KW-1133">Transmembrane helix</keyword>
<evidence type="ECO:0000313" key="2">
    <source>
        <dbReference type="EMBL" id="KUH34720.1"/>
    </source>
</evidence>
<feature type="transmembrane region" description="Helical" evidence="1">
    <location>
        <begin position="40"/>
        <end position="61"/>
    </location>
</feature>
<evidence type="ECO:0000256" key="1">
    <source>
        <dbReference type="SAM" id="Phobius"/>
    </source>
</evidence>
<feature type="transmembrane region" description="Helical" evidence="1">
    <location>
        <begin position="133"/>
        <end position="153"/>
    </location>
</feature>
<feature type="transmembrane region" description="Helical" evidence="1">
    <location>
        <begin position="185"/>
        <end position="202"/>
    </location>
</feature>
<dbReference type="Proteomes" id="UP000053462">
    <property type="component" value="Unassembled WGS sequence"/>
</dbReference>